<dbReference type="Gene3D" id="2.60.120.330">
    <property type="entry name" value="B-lactam Antibiotic, Isopenicillin N Synthase, Chain"/>
    <property type="match status" value="1"/>
</dbReference>
<dbReference type="Pfam" id="PF03171">
    <property type="entry name" value="2OG-FeII_Oxy"/>
    <property type="match status" value="1"/>
</dbReference>
<dbReference type="Proteomes" id="UP000031192">
    <property type="component" value="Unassembled WGS sequence"/>
</dbReference>
<evidence type="ECO:0000313" key="8">
    <source>
        <dbReference type="EMBL" id="KID87568.1"/>
    </source>
</evidence>
<keyword evidence="4 5" id="KW-0408">Iron</keyword>
<feature type="region of interest" description="Disordered" evidence="6">
    <location>
        <begin position="128"/>
        <end position="147"/>
    </location>
</feature>
<evidence type="ECO:0000313" key="9">
    <source>
        <dbReference type="Proteomes" id="UP000031192"/>
    </source>
</evidence>
<feature type="compositionally biased region" description="Basic and acidic residues" evidence="6">
    <location>
        <begin position="84"/>
        <end position="94"/>
    </location>
</feature>
<evidence type="ECO:0000256" key="4">
    <source>
        <dbReference type="ARBA" id="ARBA00023004"/>
    </source>
</evidence>
<dbReference type="InterPro" id="IPR005123">
    <property type="entry name" value="Oxoglu/Fe-dep_dioxygenase_dom"/>
</dbReference>
<keyword evidence="2 5" id="KW-0479">Metal-binding</keyword>
<dbReference type="AlphaFoldDB" id="A0A0B4GXT7"/>
<dbReference type="InterPro" id="IPR044861">
    <property type="entry name" value="IPNS-like_FE2OG_OXY"/>
</dbReference>
<gene>
    <name evidence="8" type="ORF">MGU_05217</name>
</gene>
<dbReference type="PANTHER" id="PTHR10209:SF886">
    <property type="entry name" value="UPF0676 PROTEIN C1494.01"/>
    <property type="match status" value="1"/>
</dbReference>
<evidence type="ECO:0000256" key="1">
    <source>
        <dbReference type="ARBA" id="ARBA00008056"/>
    </source>
</evidence>
<evidence type="ECO:0000256" key="3">
    <source>
        <dbReference type="ARBA" id="ARBA00023002"/>
    </source>
</evidence>
<evidence type="ECO:0000256" key="2">
    <source>
        <dbReference type="ARBA" id="ARBA00022723"/>
    </source>
</evidence>
<proteinExistence type="inferred from homology"/>
<name>A0A0B4GXT7_METGA</name>
<feature type="compositionally biased region" description="Basic and acidic residues" evidence="6">
    <location>
        <begin position="128"/>
        <end position="142"/>
    </location>
</feature>
<protein>
    <submittedName>
        <fullName evidence="8">Oxoglutarate/iron-dependent oxygenase</fullName>
    </submittedName>
</protein>
<keyword evidence="3 5" id="KW-0560">Oxidoreductase</keyword>
<feature type="domain" description="Fe2OG dioxygenase" evidence="7">
    <location>
        <begin position="215"/>
        <end position="339"/>
    </location>
</feature>
<accession>A0A0B4GXT7</accession>
<dbReference type="EMBL" id="AZNH01000015">
    <property type="protein sequence ID" value="KID87568.1"/>
    <property type="molecule type" value="Genomic_DNA"/>
</dbReference>
<organism evidence="8 9">
    <name type="scientific">Metarhizium guizhouense (strain ARSEF 977)</name>
    <dbReference type="NCBI Taxonomy" id="1276136"/>
    <lineage>
        <taxon>Eukaryota</taxon>
        <taxon>Fungi</taxon>
        <taxon>Dikarya</taxon>
        <taxon>Ascomycota</taxon>
        <taxon>Pezizomycotina</taxon>
        <taxon>Sordariomycetes</taxon>
        <taxon>Hypocreomycetidae</taxon>
        <taxon>Hypocreales</taxon>
        <taxon>Clavicipitaceae</taxon>
        <taxon>Metarhizium</taxon>
    </lineage>
</organism>
<dbReference type="SUPFAM" id="SSF51197">
    <property type="entry name" value="Clavaminate synthase-like"/>
    <property type="match status" value="1"/>
</dbReference>
<comment type="similarity">
    <text evidence="1 5">Belongs to the iron/ascorbate-dependent oxidoreductase family.</text>
</comment>
<evidence type="ECO:0000256" key="5">
    <source>
        <dbReference type="RuleBase" id="RU003682"/>
    </source>
</evidence>
<reference evidence="8 9" key="1">
    <citation type="journal article" date="2014" name="Proc. Natl. Acad. Sci. U.S.A.">
        <title>Trajectory and genomic determinants of fungal-pathogen speciation and host adaptation.</title>
        <authorList>
            <person name="Hu X."/>
            <person name="Xiao G."/>
            <person name="Zheng P."/>
            <person name="Shang Y."/>
            <person name="Su Y."/>
            <person name="Zhang X."/>
            <person name="Liu X."/>
            <person name="Zhan S."/>
            <person name="St Leger R.J."/>
            <person name="Wang C."/>
        </authorList>
    </citation>
    <scope>NUCLEOTIDE SEQUENCE [LARGE SCALE GENOMIC DNA]</scope>
    <source>
        <strain evidence="8 9">ARSEF 977</strain>
    </source>
</reference>
<evidence type="ECO:0000259" key="7">
    <source>
        <dbReference type="PROSITE" id="PS51471"/>
    </source>
</evidence>
<comment type="caution">
    <text evidence="8">The sequence shown here is derived from an EMBL/GenBank/DDBJ whole genome shotgun (WGS) entry which is preliminary data.</text>
</comment>
<dbReference type="PANTHER" id="PTHR10209">
    <property type="entry name" value="OXIDOREDUCTASE, 2OG-FE II OXYGENASE FAMILY PROTEIN"/>
    <property type="match status" value="1"/>
</dbReference>
<evidence type="ECO:0000256" key="6">
    <source>
        <dbReference type="SAM" id="MobiDB-lite"/>
    </source>
</evidence>
<feature type="region of interest" description="Disordered" evidence="6">
    <location>
        <begin position="78"/>
        <end position="105"/>
    </location>
</feature>
<dbReference type="GO" id="GO:0016491">
    <property type="term" value="F:oxidoreductase activity"/>
    <property type="evidence" value="ECO:0007669"/>
    <property type="project" value="UniProtKB-KW"/>
</dbReference>
<keyword evidence="9" id="KW-1185">Reference proteome</keyword>
<sequence>MSPASADIPIVDLSGPQTEVSKQLVDAAADHGFIYIQNLGHDIPAASIDDAFALMLTTVHQVRKAVQRTSRRKAGVLHPNQQSRMDKHARRDIGPPEPKGTHLPINPLHHLAMYAEHLLRITRWETSKSEPPRIHNPSDRRPPRSNLNRRAFNFGEFINNKAQQPIPPTVAADEARFSAFADLCRALCLKILVLLGQGLQVDDFFSSAHFKSPSGSGTILRFLRYPPPSSTSHTVDDVRAGAHSDYGSITLLFRLRGQAGLEILKKDGTWAPVPVSPPGTENDPSPPILINIGDLLSYWTNGLFRSTVHRVVFPANRAEGVEGESSTDPRYSIAFFCHPMDNVLLEPVPSERVRGFVEEGVVKNPYAERKVLTAGEHLLMRLRETYGTLYEDKKD</sequence>
<dbReference type="InterPro" id="IPR027443">
    <property type="entry name" value="IPNS-like_sf"/>
</dbReference>
<dbReference type="OrthoDB" id="288590at2759"/>
<dbReference type="PROSITE" id="PS51471">
    <property type="entry name" value="FE2OG_OXY"/>
    <property type="match status" value="1"/>
</dbReference>
<dbReference type="HOGENOM" id="CLU_010119_6_2_1"/>
<dbReference type="GO" id="GO:0046872">
    <property type="term" value="F:metal ion binding"/>
    <property type="evidence" value="ECO:0007669"/>
    <property type="project" value="UniProtKB-KW"/>
</dbReference>